<sequence length="147" mass="16454">MTVPRKSLAERVLHAALFEIMAVALCAPTLAWLMGKPLLSMGILTGAISLVAMAWNMIYNAAFERVERARGWVRNTGLRVAHALGFEAGLILAIVPMAAWWLSISLWEAFLLDIGLLLFFLPYTYLYNLGYDRARAAYWRNRGYSGA</sequence>
<gene>
    <name evidence="3" type="ORF">ANT2_3355</name>
    <name evidence="4" type="ORF">ANT3_3358</name>
</gene>
<feature type="domain" description="Chlorhexidine efflux transporter" evidence="2">
    <location>
        <begin position="6"/>
        <end position="68"/>
    </location>
</feature>
<protein>
    <recommendedName>
        <fullName evidence="2">Chlorhexidine efflux transporter domain-containing protein</fullName>
    </recommendedName>
</protein>
<dbReference type="InterPro" id="IPR007896">
    <property type="entry name" value="BTP_bacteria"/>
</dbReference>
<feature type="transmembrane region" description="Helical" evidence="1">
    <location>
        <begin position="39"/>
        <end position="59"/>
    </location>
</feature>
<dbReference type="AlphaFoldDB" id="A0A484QUX3"/>
<dbReference type="NCBIfam" id="NF033664">
    <property type="entry name" value="PACE_transport"/>
    <property type="match status" value="1"/>
</dbReference>
<feature type="transmembrane region" description="Helical" evidence="1">
    <location>
        <begin position="109"/>
        <end position="130"/>
    </location>
</feature>
<evidence type="ECO:0000313" key="3">
    <source>
        <dbReference type="EMBL" id="VFR41486.1"/>
    </source>
</evidence>
<evidence type="ECO:0000313" key="4">
    <source>
        <dbReference type="EMBL" id="VFR67031.1"/>
    </source>
</evidence>
<dbReference type="NCBIfam" id="NF033665">
    <property type="entry name" value="PACE_efflu_PCE"/>
    <property type="match status" value="1"/>
</dbReference>
<organism evidence="3">
    <name type="scientific">plant metagenome</name>
    <dbReference type="NCBI Taxonomy" id="1297885"/>
    <lineage>
        <taxon>unclassified sequences</taxon>
        <taxon>metagenomes</taxon>
        <taxon>organismal metagenomes</taxon>
    </lineage>
</organism>
<feature type="domain" description="Chlorhexidine efflux transporter" evidence="2">
    <location>
        <begin position="74"/>
        <end position="136"/>
    </location>
</feature>
<feature type="transmembrane region" description="Helical" evidence="1">
    <location>
        <begin position="80"/>
        <end position="103"/>
    </location>
</feature>
<feature type="transmembrane region" description="Helical" evidence="1">
    <location>
        <begin position="12"/>
        <end position="33"/>
    </location>
</feature>
<keyword evidence="1" id="KW-0472">Membrane</keyword>
<keyword evidence="1" id="KW-0812">Transmembrane</keyword>
<dbReference type="EMBL" id="CAADID010000017">
    <property type="protein sequence ID" value="VFR67031.1"/>
    <property type="molecule type" value="Genomic_DNA"/>
</dbReference>
<keyword evidence="1" id="KW-1133">Transmembrane helix</keyword>
<reference evidence="3" key="1">
    <citation type="submission" date="2019-03" db="EMBL/GenBank/DDBJ databases">
        <authorList>
            <person name="Danneels B."/>
        </authorList>
    </citation>
    <scope>NUCLEOTIDE SEQUENCE</scope>
</reference>
<evidence type="ECO:0000256" key="1">
    <source>
        <dbReference type="SAM" id="Phobius"/>
    </source>
</evidence>
<dbReference type="InterPro" id="IPR058208">
    <property type="entry name" value="PACE"/>
</dbReference>
<dbReference type="Pfam" id="PF05232">
    <property type="entry name" value="BTP"/>
    <property type="match status" value="2"/>
</dbReference>
<proteinExistence type="predicted"/>
<name>A0A484QUX3_9ZZZZ</name>
<accession>A0A484QUX3</accession>
<dbReference type="EMBL" id="CAADIG010000013">
    <property type="protein sequence ID" value="VFR41486.1"/>
    <property type="molecule type" value="Genomic_DNA"/>
</dbReference>
<evidence type="ECO:0000259" key="2">
    <source>
        <dbReference type="Pfam" id="PF05232"/>
    </source>
</evidence>